<evidence type="ECO:0000313" key="7">
    <source>
        <dbReference type="Proteomes" id="UP001153954"/>
    </source>
</evidence>
<keyword evidence="1 4" id="KW-0349">Heme</keyword>
<dbReference type="GO" id="GO:0020037">
    <property type="term" value="F:heme binding"/>
    <property type="evidence" value="ECO:0007669"/>
    <property type="project" value="UniProtKB-UniRule"/>
</dbReference>
<organism evidence="6 7">
    <name type="scientific">Euphydryas editha</name>
    <name type="common">Edith's checkerspot</name>
    <dbReference type="NCBI Taxonomy" id="104508"/>
    <lineage>
        <taxon>Eukaryota</taxon>
        <taxon>Metazoa</taxon>
        <taxon>Ecdysozoa</taxon>
        <taxon>Arthropoda</taxon>
        <taxon>Hexapoda</taxon>
        <taxon>Insecta</taxon>
        <taxon>Pterygota</taxon>
        <taxon>Neoptera</taxon>
        <taxon>Endopterygota</taxon>
        <taxon>Lepidoptera</taxon>
        <taxon>Glossata</taxon>
        <taxon>Ditrysia</taxon>
        <taxon>Papilionoidea</taxon>
        <taxon>Nymphalidae</taxon>
        <taxon>Nymphalinae</taxon>
        <taxon>Euphydryas</taxon>
    </lineage>
</organism>
<dbReference type="PROSITE" id="PS00191">
    <property type="entry name" value="CYTOCHROME_B5_1"/>
    <property type="match status" value="1"/>
</dbReference>
<dbReference type="Gene3D" id="3.10.120.10">
    <property type="entry name" value="Cytochrome b5-like heme/steroid binding domain"/>
    <property type="match status" value="1"/>
</dbReference>
<name>A0AAU9TJ77_EUPED</name>
<keyword evidence="2 4" id="KW-0479">Metal-binding</keyword>
<evidence type="ECO:0000256" key="4">
    <source>
        <dbReference type="RuleBase" id="RU362121"/>
    </source>
</evidence>
<comment type="similarity">
    <text evidence="4">Belongs to the cytochrome b5 family.</text>
</comment>
<dbReference type="InterPro" id="IPR018506">
    <property type="entry name" value="Cyt_B5_heme-BS"/>
</dbReference>
<keyword evidence="7" id="KW-1185">Reference proteome</keyword>
<dbReference type="EMBL" id="CAKOGL010000004">
    <property type="protein sequence ID" value="CAH2085806.1"/>
    <property type="molecule type" value="Genomic_DNA"/>
</dbReference>
<dbReference type="InterPro" id="IPR001199">
    <property type="entry name" value="Cyt_B5-like_heme/steroid-bd"/>
</dbReference>
<dbReference type="SUPFAM" id="SSF55856">
    <property type="entry name" value="Cytochrome b5-like heme/steroid binding domain"/>
    <property type="match status" value="1"/>
</dbReference>
<evidence type="ECO:0000313" key="6">
    <source>
        <dbReference type="EMBL" id="CAH2085806.1"/>
    </source>
</evidence>
<evidence type="ECO:0000256" key="2">
    <source>
        <dbReference type="ARBA" id="ARBA00022723"/>
    </source>
</evidence>
<dbReference type="Pfam" id="PF00173">
    <property type="entry name" value="Cyt-b5"/>
    <property type="match status" value="1"/>
</dbReference>
<protein>
    <recommendedName>
        <fullName evidence="5">Cytochrome b5 heme-binding domain-containing protein</fullName>
    </recommendedName>
</protein>
<proteinExistence type="inferred from homology"/>
<comment type="caution">
    <text evidence="6">The sequence shown here is derived from an EMBL/GenBank/DDBJ whole genome shotgun (WGS) entry which is preliminary data.</text>
</comment>
<reference evidence="6" key="1">
    <citation type="submission" date="2022-03" db="EMBL/GenBank/DDBJ databases">
        <authorList>
            <person name="Tunstrom K."/>
        </authorList>
    </citation>
    <scope>NUCLEOTIDE SEQUENCE</scope>
</reference>
<dbReference type="InterPro" id="IPR036400">
    <property type="entry name" value="Cyt_B5-like_heme/steroid_sf"/>
</dbReference>
<gene>
    <name evidence="6" type="ORF">EEDITHA_LOCUS2246</name>
</gene>
<dbReference type="PROSITE" id="PS50255">
    <property type="entry name" value="CYTOCHROME_B5_2"/>
    <property type="match status" value="1"/>
</dbReference>
<feature type="domain" description="Cytochrome b5 heme-binding" evidence="5">
    <location>
        <begin position="12"/>
        <end position="65"/>
    </location>
</feature>
<dbReference type="AlphaFoldDB" id="A0AAU9TJ77"/>
<evidence type="ECO:0000259" key="5">
    <source>
        <dbReference type="PROSITE" id="PS50255"/>
    </source>
</evidence>
<evidence type="ECO:0000256" key="3">
    <source>
        <dbReference type="ARBA" id="ARBA00023004"/>
    </source>
</evidence>
<dbReference type="Proteomes" id="UP001153954">
    <property type="component" value="Unassembled WGS sequence"/>
</dbReference>
<keyword evidence="3 4" id="KW-0408">Iron</keyword>
<evidence type="ECO:0000256" key="1">
    <source>
        <dbReference type="ARBA" id="ARBA00022617"/>
    </source>
</evidence>
<sequence>MASVDFPVKFAGETYDLNKFLKDHPGGVNTLEKYKGKSIVQAMKMYGHSFSAYHILSDFKVDSGNEGNLTGGVSENGRIITKEEADRDAEEIAFLEELEVKSNL</sequence>
<accession>A0AAU9TJ77</accession>
<dbReference type="GO" id="GO:0046872">
    <property type="term" value="F:metal ion binding"/>
    <property type="evidence" value="ECO:0007669"/>
    <property type="project" value="UniProtKB-UniRule"/>
</dbReference>